<dbReference type="KEGG" id="pbor:BSF38_05749"/>
<organism evidence="3 4">
    <name type="scientific">Paludisphaera borealis</name>
    <dbReference type="NCBI Taxonomy" id="1387353"/>
    <lineage>
        <taxon>Bacteria</taxon>
        <taxon>Pseudomonadati</taxon>
        <taxon>Planctomycetota</taxon>
        <taxon>Planctomycetia</taxon>
        <taxon>Isosphaerales</taxon>
        <taxon>Isosphaeraceae</taxon>
        <taxon>Paludisphaera</taxon>
    </lineage>
</organism>
<dbReference type="EMBL" id="CP019082">
    <property type="protein sequence ID" value="APW64157.1"/>
    <property type="molecule type" value="Genomic_DNA"/>
</dbReference>
<dbReference type="RefSeq" id="WP_099092050.1">
    <property type="nucleotide sequence ID" value="NZ_CP019082.1"/>
</dbReference>
<protein>
    <recommendedName>
        <fullName evidence="2">FHA domain-containing protein</fullName>
    </recommendedName>
</protein>
<accession>A0A1U7CYY0</accession>
<dbReference type="Pfam" id="PF00498">
    <property type="entry name" value="FHA"/>
    <property type="match status" value="1"/>
</dbReference>
<dbReference type="AlphaFoldDB" id="A0A1U7CYY0"/>
<keyword evidence="4" id="KW-1185">Reference proteome</keyword>
<evidence type="ECO:0000256" key="1">
    <source>
        <dbReference type="SAM" id="MobiDB-lite"/>
    </source>
</evidence>
<feature type="region of interest" description="Disordered" evidence="1">
    <location>
        <begin position="258"/>
        <end position="304"/>
    </location>
</feature>
<name>A0A1U7CYY0_9BACT</name>
<dbReference type="Gene3D" id="2.60.200.20">
    <property type="match status" value="1"/>
</dbReference>
<dbReference type="SUPFAM" id="SSF49879">
    <property type="entry name" value="SMAD/FHA domain"/>
    <property type="match status" value="1"/>
</dbReference>
<evidence type="ECO:0000313" key="3">
    <source>
        <dbReference type="EMBL" id="APW64157.1"/>
    </source>
</evidence>
<gene>
    <name evidence="3" type="ORF">BSF38_05749</name>
</gene>
<dbReference type="InterPro" id="IPR008984">
    <property type="entry name" value="SMAD_FHA_dom_sf"/>
</dbReference>
<sequence length="535" mass="57123">MVETQIPMVNPGGESTMMGQWRIVLRQAEEAARGGRFEEAYALASRPEVADHHQAVQLRSRLGLELIARAARRGAADDTTGAIDDLHTAERLGAPPDSLAAARLGLADRAVDEIRASLDAGEPSQALERIEDLARHKISGPALRRCREIAEAWQAATAEARRGEFGQAHEHLDRAERLAAGAGVSAAQTAIAAARPDLETRQKTAAPKVEALYTALAGGEWPRILAAAEAVVAVIPEHPAAKQARARAWQQIAAIGPSSGSKWVNRSPRADRPVQPARESEPDRTPGAGDQRDEPPPIAPYADRRQPRIFPAFRSVPPAPLHPAAERPVARADVGGPKGRFLLWADAVGGFLVCLDDRIILGRAGPDSPADVPLMGDLSRNHAALVRSNESYLIEPHHPSFVNGKVVTEPTVLRDGDVIRLGSTVELEFRQPSPVSATARLAIVSRHRLPIAVDGVLLMAETCIVGAESQAHIAAPAMKDSVVLYRQGPSLWCRARGSFEVDGRTCASRAPLTLSSSVLGDGFSFSLEPLAATSV</sequence>
<reference evidence="4" key="1">
    <citation type="submission" date="2016-12" db="EMBL/GenBank/DDBJ databases">
        <title>Comparative genomics of four Isosphaeraceae planctomycetes: a common pool of plasmids and glycoside hydrolase genes.</title>
        <authorList>
            <person name="Ivanova A."/>
        </authorList>
    </citation>
    <scope>NUCLEOTIDE SEQUENCE [LARGE SCALE GENOMIC DNA]</scope>
    <source>
        <strain evidence="4">PX4</strain>
    </source>
</reference>
<proteinExistence type="predicted"/>
<feature type="domain" description="FHA" evidence="2">
    <location>
        <begin position="360"/>
        <end position="422"/>
    </location>
</feature>
<dbReference type="STRING" id="1387353.BSF38_05749"/>
<dbReference type="OrthoDB" id="260494at2"/>
<dbReference type="InterPro" id="IPR000253">
    <property type="entry name" value="FHA_dom"/>
</dbReference>
<dbReference type="CDD" id="cd00060">
    <property type="entry name" value="FHA"/>
    <property type="match status" value="1"/>
</dbReference>
<evidence type="ECO:0000313" key="4">
    <source>
        <dbReference type="Proteomes" id="UP000186309"/>
    </source>
</evidence>
<evidence type="ECO:0000259" key="2">
    <source>
        <dbReference type="Pfam" id="PF00498"/>
    </source>
</evidence>
<dbReference type="Proteomes" id="UP000186309">
    <property type="component" value="Chromosome"/>
</dbReference>
<feature type="compositionally biased region" description="Basic and acidic residues" evidence="1">
    <location>
        <begin position="268"/>
        <end position="295"/>
    </location>
</feature>